<keyword evidence="3" id="KW-1185">Reference proteome</keyword>
<feature type="compositionally biased region" description="Polar residues" evidence="1">
    <location>
        <begin position="107"/>
        <end position="116"/>
    </location>
</feature>
<accession>C5MBZ4</accession>
<name>C5MBZ4_CANTT</name>
<reference evidence="2 3" key="1">
    <citation type="journal article" date="2009" name="Nature">
        <title>Evolution of pathogenicity and sexual reproduction in eight Candida genomes.</title>
        <authorList>
            <person name="Butler G."/>
            <person name="Rasmussen M.D."/>
            <person name="Lin M.F."/>
            <person name="Santos M.A."/>
            <person name="Sakthikumar S."/>
            <person name="Munro C.A."/>
            <person name="Rheinbay E."/>
            <person name="Grabherr M."/>
            <person name="Forche A."/>
            <person name="Reedy J.L."/>
            <person name="Agrafioti I."/>
            <person name="Arnaud M.B."/>
            <person name="Bates S."/>
            <person name="Brown A.J."/>
            <person name="Brunke S."/>
            <person name="Costanzo M.C."/>
            <person name="Fitzpatrick D.A."/>
            <person name="de Groot P.W."/>
            <person name="Harris D."/>
            <person name="Hoyer L.L."/>
            <person name="Hube B."/>
            <person name="Klis F.M."/>
            <person name="Kodira C."/>
            <person name="Lennard N."/>
            <person name="Logue M.E."/>
            <person name="Martin R."/>
            <person name="Neiman A.M."/>
            <person name="Nikolaou E."/>
            <person name="Quail M.A."/>
            <person name="Quinn J."/>
            <person name="Santos M.C."/>
            <person name="Schmitzberger F.F."/>
            <person name="Sherlock G."/>
            <person name="Shah P."/>
            <person name="Silverstein K.A."/>
            <person name="Skrzypek M.S."/>
            <person name="Soll D."/>
            <person name="Staggs R."/>
            <person name="Stansfield I."/>
            <person name="Stumpf M.P."/>
            <person name="Sudbery P.E."/>
            <person name="Srikantha T."/>
            <person name="Zeng Q."/>
            <person name="Berman J."/>
            <person name="Berriman M."/>
            <person name="Heitman J."/>
            <person name="Gow N.A."/>
            <person name="Lorenz M.C."/>
            <person name="Birren B.W."/>
            <person name="Kellis M."/>
            <person name="Cuomo C.A."/>
        </authorList>
    </citation>
    <scope>NUCLEOTIDE SEQUENCE [LARGE SCALE GENOMIC DNA]</scope>
    <source>
        <strain evidence="3">ATCC MYA-3404 / T1</strain>
    </source>
</reference>
<dbReference type="HOGENOM" id="CLU_667301_0_0_1"/>
<evidence type="ECO:0000313" key="2">
    <source>
        <dbReference type="EMBL" id="EER33161.1"/>
    </source>
</evidence>
<dbReference type="Proteomes" id="UP000002037">
    <property type="component" value="Unassembled WGS sequence"/>
</dbReference>
<dbReference type="VEuPathDB" id="FungiDB:CTRG_03586"/>
<dbReference type="OrthoDB" id="4019560at2759"/>
<sequence>MVVGYFISKVPFSNHIPVVRRFHPKNNQQPQQQEMDFVTPTSSKKTTNVVLDDGKIFDSPNRKKNHLPSVDNSSTVKVSQRLARRRKNQNIGPVSIKSKSNKRLINENESSDQQKNMIDKNNDGVLCSSNKSTNEKLIKLVYDNKKIIASSVYQIGKAQLSSRLPYIPYFNTKSDSQLDSFDQTNSGILNSPFTDYCQQVTEYEVNEPFIEEPSDDEELVYDNLASDLNSEDDVEIFVDSLNVETKMMLYKSLQNDLKDHSCNNEETSFREVYYNKNVSSLDKLQMFLIIWIKLWITSIKLFIPITKYLIYKFQNNQLFLFNLKNIELIIDLILRFMNYLNSFISNHEVTIDKMSNHDYVEAEQIYLDFTTYTSGIFNQTNTFKDLIFSPDIGQNKLYDLVLNTK</sequence>
<dbReference type="RefSeq" id="XP_002549289.1">
    <property type="nucleotide sequence ID" value="XM_002549243.1"/>
</dbReference>
<organism evidence="2 3">
    <name type="scientific">Candida tropicalis (strain ATCC MYA-3404 / T1)</name>
    <name type="common">Yeast</name>
    <dbReference type="NCBI Taxonomy" id="294747"/>
    <lineage>
        <taxon>Eukaryota</taxon>
        <taxon>Fungi</taxon>
        <taxon>Dikarya</taxon>
        <taxon>Ascomycota</taxon>
        <taxon>Saccharomycotina</taxon>
        <taxon>Pichiomycetes</taxon>
        <taxon>Debaryomycetaceae</taxon>
        <taxon>Candida/Lodderomyces clade</taxon>
        <taxon>Candida</taxon>
    </lineage>
</organism>
<dbReference type="GeneID" id="8297442"/>
<protein>
    <submittedName>
        <fullName evidence="2">Uncharacterized protein</fullName>
    </submittedName>
</protein>
<dbReference type="KEGG" id="ctp:CTRG_03586"/>
<feature type="region of interest" description="Disordered" evidence="1">
    <location>
        <begin position="54"/>
        <end position="123"/>
    </location>
</feature>
<evidence type="ECO:0000313" key="3">
    <source>
        <dbReference type="Proteomes" id="UP000002037"/>
    </source>
</evidence>
<dbReference type="AlphaFoldDB" id="C5MBZ4"/>
<evidence type="ECO:0000256" key="1">
    <source>
        <dbReference type="SAM" id="MobiDB-lite"/>
    </source>
</evidence>
<dbReference type="EMBL" id="GG692398">
    <property type="protein sequence ID" value="EER33161.1"/>
    <property type="molecule type" value="Genomic_DNA"/>
</dbReference>
<proteinExistence type="predicted"/>
<gene>
    <name evidence="2" type="ORF">CTRG_03586</name>
</gene>